<sequence length="1128" mass="124396">MDWSGGAQRLTASILDEELGSQWRESPTTLDFSGKAFSLTSLIDLTSAVLGNPNEISEHLKTENLQELNVARNRIEDVGDTFTRGVAQIAFPRLGSLNLSGNMLTSVAVEIPGLYSLDVSHNHLSRVPSLDGLPSLRTLRLKANHIDSFHPGDMSSIPHAALTQLDLSRNEISIQPSGLVTIAEALHRTFPALADLRLAKNPVVKGFPEYQAFVLRAIPTLTVLDELERRDDTWYKDGEKWVDSEEIEEFDLHEGGYLQGGWISLWGAGYYDQYYQKRLLQGYSDDVAEESMVTLMYEESRDLSEYLLQYLKDVGLSVSDRSSAMDPSEFTGDMRGVLKEVELFCLAEQPALVVKGLVKLMTVPDYAADVSATLRALCDLSVQSARLVSASVSEIALPLLDELEDPNYLLEALVPLASEDWLAFSLSRERKFEPRLVDVYDAARCYSGALELVNTFLLHLRINSVCTRANVRSAERFYGLRFHVDFLFPWLRESLATTATGDLGPCRAQFLADVIRSAVSLSVKSSGAREELLRSLRLEDVLLRIVHEDVPNVRCLTAALEGLADYLAPLMDSEAAEARETVNYVLAKLFLDDGCARLLALLSEANVANLLPSVAAAAAMDEVWLTRAPRRLPDTPVAPELARFATLRPADLKAVFRAALRLTLTCIRRSQAVEHAAAMFAQFSRSGGPLALLDTCAIPDAGVREHSLECLSLVPLDAFGRRELDKLISLHTRFGDVDGEDLAALRHLEFYFAVWNKVVDDALAPAPHECGRLWVAGYAEPLLAACVSKYRLCIESRAALESAARECQRLRVCANIATLVRKTGYVPRLRGLVAAHAPALAGLLRAEDHTSLLARPTLLERCWAGRDLDVLAETLLGGPRLPLAKKMAFRVLARMADVAQGAKDELLPDCSLQELCAAALAPWPRAAPDAALFLDGEEARLRTESMLRFVGHGGLARVHGYVAQLATALSSQQLREERRLQLHVEYWGGRLKGQLVDLAALQARDAAAYRRGLAALGEFPEIPRSTDPLRLVEQLPRESVAAETPPNVSRRRFAGKWVVCHWLQRFHAARAAGLRREEPVRAVQRVNPSVIANEAKAELRRAYAVHEFLRLLQGLLTLAPAPAVAQAV</sequence>
<feature type="non-terminal residue" evidence="5">
    <location>
        <position position="1128"/>
    </location>
</feature>
<dbReference type="OrthoDB" id="660555at2759"/>
<keyword evidence="6" id="KW-1185">Reference proteome</keyword>
<organism evidence="5 6">
    <name type="scientific">Gregarina niphandrodes</name>
    <name type="common">Septate eugregarine</name>
    <dbReference type="NCBI Taxonomy" id="110365"/>
    <lineage>
        <taxon>Eukaryota</taxon>
        <taxon>Sar</taxon>
        <taxon>Alveolata</taxon>
        <taxon>Apicomplexa</taxon>
        <taxon>Conoidasida</taxon>
        <taxon>Gregarinasina</taxon>
        <taxon>Eugregarinorida</taxon>
        <taxon>Gregarinidae</taxon>
        <taxon>Gregarina</taxon>
    </lineage>
</organism>
<dbReference type="InterPro" id="IPR032675">
    <property type="entry name" value="LRR_dom_sf"/>
</dbReference>
<dbReference type="PROSITE" id="PS51450">
    <property type="entry name" value="LRR"/>
    <property type="match status" value="1"/>
</dbReference>
<name>A0A023B8D1_GRENI</name>
<dbReference type="SMART" id="SM00369">
    <property type="entry name" value="LRR_TYP"/>
    <property type="match status" value="3"/>
</dbReference>
<dbReference type="VEuPathDB" id="CryptoDB:GNI_061110"/>
<evidence type="ECO:0000313" key="6">
    <source>
        <dbReference type="Proteomes" id="UP000019763"/>
    </source>
</evidence>
<evidence type="ECO:0000256" key="4">
    <source>
        <dbReference type="ARBA" id="ARBA00022737"/>
    </source>
</evidence>
<dbReference type="GO" id="GO:0005737">
    <property type="term" value="C:cytoplasm"/>
    <property type="evidence" value="ECO:0007669"/>
    <property type="project" value="UniProtKB-SubCell"/>
</dbReference>
<keyword evidence="4" id="KW-0677">Repeat</keyword>
<dbReference type="Proteomes" id="UP000019763">
    <property type="component" value="Unassembled WGS sequence"/>
</dbReference>
<dbReference type="AlphaFoldDB" id="A0A023B8D1"/>
<dbReference type="PANTHER" id="PTHR15454:SF69">
    <property type="entry name" value="SERINE_THREONINE-PROTEIN KINASE 11-INTERACTING PROTEIN"/>
    <property type="match status" value="1"/>
</dbReference>
<accession>A0A023B8D1</accession>
<comment type="caution">
    <text evidence="5">The sequence shown here is derived from an EMBL/GenBank/DDBJ whole genome shotgun (WGS) entry which is preliminary data.</text>
</comment>
<evidence type="ECO:0000256" key="2">
    <source>
        <dbReference type="ARBA" id="ARBA00022490"/>
    </source>
</evidence>
<gene>
    <name evidence="5" type="ORF">GNI_061110</name>
</gene>
<proteinExistence type="predicted"/>
<dbReference type="InterPro" id="IPR001611">
    <property type="entry name" value="Leu-rich_rpt"/>
</dbReference>
<dbReference type="SUPFAM" id="SSF52047">
    <property type="entry name" value="RNI-like"/>
    <property type="match status" value="1"/>
</dbReference>
<dbReference type="InterPro" id="IPR003591">
    <property type="entry name" value="Leu-rich_rpt_typical-subtyp"/>
</dbReference>
<dbReference type="Gene3D" id="3.80.10.10">
    <property type="entry name" value="Ribonuclease Inhibitor"/>
    <property type="match status" value="2"/>
</dbReference>
<protein>
    <submittedName>
        <fullName evidence="5">Leucine rich repeat protein</fullName>
    </submittedName>
</protein>
<keyword evidence="3" id="KW-0433">Leucine-rich repeat</keyword>
<comment type="subcellular location">
    <subcellularLocation>
        <location evidence="1">Cytoplasm</location>
    </subcellularLocation>
</comment>
<reference evidence="5" key="1">
    <citation type="submission" date="2013-12" db="EMBL/GenBank/DDBJ databases">
        <authorList>
            <person name="Omoto C.K."/>
            <person name="Sibley D."/>
            <person name="Venepally P."/>
            <person name="Hadjithomas M."/>
            <person name="Karamycheva S."/>
            <person name="Brunk B."/>
            <person name="Roos D."/>
            <person name="Caler E."/>
            <person name="Lorenzi H."/>
        </authorList>
    </citation>
    <scope>NUCLEOTIDE SEQUENCE</scope>
</reference>
<dbReference type="RefSeq" id="XP_011134537.1">
    <property type="nucleotide sequence ID" value="XM_011136235.1"/>
</dbReference>
<dbReference type="GeneID" id="22912240"/>
<evidence type="ECO:0000256" key="3">
    <source>
        <dbReference type="ARBA" id="ARBA00022614"/>
    </source>
</evidence>
<dbReference type="PANTHER" id="PTHR15454">
    <property type="entry name" value="NISCHARIN RELATED"/>
    <property type="match status" value="1"/>
</dbReference>
<dbReference type="EMBL" id="AFNH02000463">
    <property type="protein sequence ID" value="EZG68843.1"/>
    <property type="molecule type" value="Genomic_DNA"/>
</dbReference>
<evidence type="ECO:0000256" key="1">
    <source>
        <dbReference type="ARBA" id="ARBA00004496"/>
    </source>
</evidence>
<keyword evidence="2" id="KW-0963">Cytoplasm</keyword>
<evidence type="ECO:0000313" key="5">
    <source>
        <dbReference type="EMBL" id="EZG68843.1"/>
    </source>
</evidence>
<dbReference type="OMA" id="APAPHEC"/>
<dbReference type="Pfam" id="PF13855">
    <property type="entry name" value="LRR_8"/>
    <property type="match status" value="1"/>
</dbReference>